<proteinExistence type="predicted"/>
<dbReference type="OrthoDB" id="5569064at2"/>
<evidence type="ECO:0000313" key="4">
    <source>
        <dbReference type="Proteomes" id="UP000294914"/>
    </source>
</evidence>
<name>A0A4R8IXF6_9GAMM</name>
<dbReference type="RefSeq" id="WP_134081478.1">
    <property type="nucleotide sequence ID" value="NZ_SOQX01000002.1"/>
</dbReference>
<feature type="compositionally biased region" description="Basic and acidic residues" evidence="2">
    <location>
        <begin position="239"/>
        <end position="252"/>
    </location>
</feature>
<organism evidence="3 4">
    <name type="scientific">Thiohalophilus thiocyanatoxydans</name>
    <dbReference type="NCBI Taxonomy" id="381308"/>
    <lineage>
        <taxon>Bacteria</taxon>
        <taxon>Pseudomonadati</taxon>
        <taxon>Pseudomonadota</taxon>
        <taxon>Gammaproteobacteria</taxon>
        <taxon>Thiohalomonadales</taxon>
        <taxon>Thiohalophilaceae</taxon>
        <taxon>Thiohalophilus</taxon>
    </lineage>
</organism>
<reference evidence="3 4" key="1">
    <citation type="submission" date="2019-03" db="EMBL/GenBank/DDBJ databases">
        <title>Genomic Encyclopedia of Type Strains, Phase IV (KMG-IV): sequencing the most valuable type-strain genomes for metagenomic binning, comparative biology and taxonomic classification.</title>
        <authorList>
            <person name="Goeker M."/>
        </authorList>
    </citation>
    <scope>NUCLEOTIDE SEQUENCE [LARGE SCALE GENOMIC DNA]</scope>
    <source>
        <strain evidence="3 4">DSM 16326</strain>
    </source>
</reference>
<evidence type="ECO:0000313" key="3">
    <source>
        <dbReference type="EMBL" id="TDY02469.1"/>
    </source>
</evidence>
<dbReference type="Proteomes" id="UP000294914">
    <property type="component" value="Unassembled WGS sequence"/>
</dbReference>
<keyword evidence="4" id="KW-1185">Reference proteome</keyword>
<evidence type="ECO:0000256" key="1">
    <source>
        <dbReference type="SAM" id="Coils"/>
    </source>
</evidence>
<accession>A0A4R8IXF6</accession>
<gene>
    <name evidence="3" type="ORF">EDC23_0841</name>
</gene>
<dbReference type="AlphaFoldDB" id="A0A4R8IXF6"/>
<comment type="caution">
    <text evidence="3">The sequence shown here is derived from an EMBL/GenBank/DDBJ whole genome shotgun (WGS) entry which is preliminary data.</text>
</comment>
<dbReference type="EMBL" id="SOQX01000002">
    <property type="protein sequence ID" value="TDY02469.1"/>
    <property type="molecule type" value="Genomic_DNA"/>
</dbReference>
<feature type="coiled-coil region" evidence="1">
    <location>
        <begin position="4"/>
        <end position="35"/>
    </location>
</feature>
<feature type="region of interest" description="Disordered" evidence="2">
    <location>
        <begin position="239"/>
        <end position="265"/>
    </location>
</feature>
<protein>
    <submittedName>
        <fullName evidence="3">Uncharacterized protein</fullName>
    </submittedName>
</protein>
<evidence type="ECO:0000256" key="2">
    <source>
        <dbReference type="SAM" id="MobiDB-lite"/>
    </source>
</evidence>
<keyword evidence="1" id="KW-0175">Coiled coil</keyword>
<sequence>MGLLDDLKNQANDQRAREAREKERWEQLEQSYQDEIHPRMAEIYQYLNELVKHLNYLQPETRARYPLLPQGNFCTLFQRDYKITIDSTRQTRKITLTCKAELPEPVRFYLEGKEKVLRQQEVLDSFKLRHDRKEYKDDNYELLGADFKLEGPMNISIYFVGDIETSSVNLLMSNFEQPGVIKHVLKARHLNQEFLDKLGSYLLRKDDQFLNLDISDDHKQTIRQMLEQERLRREQEIAEMERQARDEQDAGKPSRRLMGFFNKDK</sequence>